<keyword evidence="2 9" id="KW-0808">Transferase</keyword>
<accession>A0A1F5L597</accession>
<comment type="pathway">
    <text evidence="1">Secondary metabolite biosynthesis; terpenoid biosynthesis.</text>
</comment>
<dbReference type="GO" id="GO:0046872">
    <property type="term" value="F:metal ion binding"/>
    <property type="evidence" value="ECO:0007669"/>
    <property type="project" value="UniProtKB-KW"/>
</dbReference>
<organism evidence="10 11">
    <name type="scientific">Penicillium arizonense</name>
    <dbReference type="NCBI Taxonomy" id="1835702"/>
    <lineage>
        <taxon>Eukaryota</taxon>
        <taxon>Fungi</taxon>
        <taxon>Dikarya</taxon>
        <taxon>Ascomycota</taxon>
        <taxon>Pezizomycotina</taxon>
        <taxon>Eurotiomycetes</taxon>
        <taxon>Eurotiomycetidae</taxon>
        <taxon>Eurotiales</taxon>
        <taxon>Aspergillaceae</taxon>
        <taxon>Penicillium</taxon>
    </lineage>
</organism>
<evidence type="ECO:0000256" key="8">
    <source>
        <dbReference type="ARBA" id="ARBA00038372"/>
    </source>
</evidence>
<dbReference type="Pfam" id="PF00348">
    <property type="entry name" value="polyprenyl_synt"/>
    <property type="match status" value="1"/>
</dbReference>
<dbReference type="PROSITE" id="PS00723">
    <property type="entry name" value="POLYPRENYL_SYNTHASE_1"/>
    <property type="match status" value="1"/>
</dbReference>
<name>A0A1F5L597_PENAI</name>
<dbReference type="InterPro" id="IPR033749">
    <property type="entry name" value="Polyprenyl_synt_CS"/>
</dbReference>
<evidence type="ECO:0000256" key="3">
    <source>
        <dbReference type="ARBA" id="ARBA00022723"/>
    </source>
</evidence>
<keyword evidence="5" id="KW-0456">Lyase</keyword>
<keyword evidence="4" id="KW-0460">Magnesium</keyword>
<evidence type="ECO:0000256" key="9">
    <source>
        <dbReference type="RuleBase" id="RU004466"/>
    </source>
</evidence>
<dbReference type="GO" id="GO:0046165">
    <property type="term" value="P:alcohol biosynthetic process"/>
    <property type="evidence" value="ECO:0007669"/>
    <property type="project" value="UniProtKB-ARBA"/>
</dbReference>
<comment type="similarity">
    <text evidence="8">In the N-terminal section; belongs to the terpene synthase family.</text>
</comment>
<dbReference type="RefSeq" id="XP_022483713.1">
    <property type="nucleotide sequence ID" value="XM_022636389.1"/>
</dbReference>
<dbReference type="Proteomes" id="UP000177622">
    <property type="component" value="Unassembled WGS sequence"/>
</dbReference>
<evidence type="ECO:0000256" key="1">
    <source>
        <dbReference type="ARBA" id="ARBA00004721"/>
    </source>
</evidence>
<dbReference type="GO" id="GO:0016829">
    <property type="term" value="F:lyase activity"/>
    <property type="evidence" value="ECO:0007669"/>
    <property type="project" value="UniProtKB-KW"/>
</dbReference>
<dbReference type="PANTHER" id="PTHR12001">
    <property type="entry name" value="GERANYLGERANYL PYROPHOSPHATE SYNTHASE"/>
    <property type="match status" value="1"/>
</dbReference>
<protein>
    <recommendedName>
        <fullName evidence="12">Dimethylallyltranstransferase</fullName>
    </recommendedName>
</protein>
<dbReference type="STRING" id="1835702.A0A1F5L597"/>
<evidence type="ECO:0000313" key="11">
    <source>
        <dbReference type="Proteomes" id="UP000177622"/>
    </source>
</evidence>
<dbReference type="PROSITE" id="PS00444">
    <property type="entry name" value="POLYPRENYL_SYNTHASE_2"/>
    <property type="match status" value="1"/>
</dbReference>
<evidence type="ECO:0000256" key="4">
    <source>
        <dbReference type="ARBA" id="ARBA00022842"/>
    </source>
</evidence>
<evidence type="ECO:0000256" key="6">
    <source>
        <dbReference type="ARBA" id="ARBA00023268"/>
    </source>
</evidence>
<keyword evidence="11" id="KW-1185">Reference proteome</keyword>
<gene>
    <name evidence="10" type="ORF">PENARI_c030G05156</name>
</gene>
<evidence type="ECO:0008006" key="12">
    <source>
        <dbReference type="Google" id="ProtNLM"/>
    </source>
</evidence>
<evidence type="ECO:0000256" key="5">
    <source>
        <dbReference type="ARBA" id="ARBA00023239"/>
    </source>
</evidence>
<comment type="caution">
    <text evidence="10">The sequence shown here is derived from an EMBL/GenBank/DDBJ whole genome shotgun (WGS) entry which is preliminary data.</text>
</comment>
<sequence>MVFVNSNPTTFEDSVSNRIVNIGTRAIWGILEFSLGILLSDDEMKQIKHIVDVADRIFANTNDYFSWEVERDNGNRVQNSIKVLMETEGRSEEQAKEKLKNAILKDEKNYQHLSKQFFQSSPNAPPHVQRFIAMLELLLGGHHIWSAACERYKVRTISDGKGIDICTIEEKSENMATQSSSCSTLDDSALLDPVHYIQSLPSKNMRSKVIDALNIWFRLPDDNLDTVKSVIDDIHNSTLILDDIQDASFLRRGFATAHQVFGPGQCINSATYMVARAASRLATHQVQHPQLVQILLHGLKQLAIGQSWDLNWKVTGHCPSTAEYLAMVDGKTGAMFELIIQMMQDFSSIPNWPISELNQLAKLLGRWYQIRDDYQNLQDEQYTSQKGYCEDLDEGKLSYPLTVCCGLDPMAQRVIMGIFRQRQSGTPLALNVKTQILDIFRHTGALQQTWEDLENLERKGGAALSNLEAITGEPNPKFRAIVSLLGDIPRPT</sequence>
<dbReference type="GO" id="GO:0043386">
    <property type="term" value="P:mycotoxin biosynthetic process"/>
    <property type="evidence" value="ECO:0007669"/>
    <property type="project" value="UniProtKB-ARBA"/>
</dbReference>
<dbReference type="EMBL" id="LXJU01000030">
    <property type="protein sequence ID" value="OGE48257.1"/>
    <property type="molecule type" value="Genomic_DNA"/>
</dbReference>
<comment type="similarity">
    <text evidence="7">In the C-terminal section; belongs to the FPP/GGPP synthase family.</text>
</comment>
<dbReference type="GO" id="GO:0004659">
    <property type="term" value="F:prenyltransferase activity"/>
    <property type="evidence" value="ECO:0007669"/>
    <property type="project" value="InterPro"/>
</dbReference>
<reference evidence="10 11" key="1">
    <citation type="journal article" date="2016" name="Sci. Rep.">
        <title>Penicillium arizonense, a new, genome sequenced fungal species, reveals a high chemical diversity in secreted metabolites.</title>
        <authorList>
            <person name="Grijseels S."/>
            <person name="Nielsen J.C."/>
            <person name="Randelovic M."/>
            <person name="Nielsen J."/>
            <person name="Nielsen K.F."/>
            <person name="Workman M."/>
            <person name="Frisvad J.C."/>
        </authorList>
    </citation>
    <scope>NUCLEOTIDE SEQUENCE [LARGE SCALE GENOMIC DNA]</scope>
    <source>
        <strain evidence="10 11">CBS 141311</strain>
    </source>
</reference>
<dbReference type="OrthoDB" id="6921389at2759"/>
<dbReference type="GeneID" id="34581123"/>
<keyword evidence="6" id="KW-0511">Multifunctional enzyme</keyword>
<dbReference type="InterPro" id="IPR000092">
    <property type="entry name" value="Polyprenyl_synt"/>
</dbReference>
<proteinExistence type="inferred from homology"/>
<evidence type="ECO:0000256" key="2">
    <source>
        <dbReference type="ARBA" id="ARBA00022679"/>
    </source>
</evidence>
<dbReference type="PANTHER" id="PTHR12001:SF72">
    <property type="entry name" value="THIJ_PFPI FAMILY PROTEIN (AFU_ORTHOLOGUE AFUA_3G01210)-RELATED"/>
    <property type="match status" value="1"/>
</dbReference>
<dbReference type="AlphaFoldDB" id="A0A1F5L597"/>
<dbReference type="SFLD" id="SFLDS00005">
    <property type="entry name" value="Isoprenoid_Synthase_Type_I"/>
    <property type="match status" value="1"/>
</dbReference>
<keyword evidence="3" id="KW-0479">Metal-binding</keyword>
<evidence type="ECO:0000313" key="10">
    <source>
        <dbReference type="EMBL" id="OGE48257.1"/>
    </source>
</evidence>
<dbReference type="SUPFAM" id="SSF48576">
    <property type="entry name" value="Terpenoid synthases"/>
    <property type="match status" value="2"/>
</dbReference>
<dbReference type="InterPro" id="IPR008949">
    <property type="entry name" value="Isoprenoid_synthase_dom_sf"/>
</dbReference>
<dbReference type="Pfam" id="PF19086">
    <property type="entry name" value="Terpene_syn_C_2"/>
    <property type="match status" value="1"/>
</dbReference>
<evidence type="ECO:0000256" key="7">
    <source>
        <dbReference type="ARBA" id="ARBA00038363"/>
    </source>
</evidence>
<dbReference type="GO" id="GO:0008299">
    <property type="term" value="P:isoprenoid biosynthetic process"/>
    <property type="evidence" value="ECO:0007669"/>
    <property type="project" value="InterPro"/>
</dbReference>
<comment type="similarity">
    <text evidence="9">Belongs to the FPP/GGPP synthase family.</text>
</comment>
<dbReference type="Gene3D" id="1.10.600.10">
    <property type="entry name" value="Farnesyl Diphosphate Synthase"/>
    <property type="match status" value="2"/>
</dbReference>